<proteinExistence type="predicted"/>
<keyword evidence="1" id="KW-1133">Transmembrane helix</keyword>
<accession>A0A0G0T0J9</accession>
<evidence type="ECO:0000313" key="2">
    <source>
        <dbReference type="EMBL" id="KKR31372.1"/>
    </source>
</evidence>
<evidence type="ECO:0000256" key="1">
    <source>
        <dbReference type="SAM" id="Phobius"/>
    </source>
</evidence>
<name>A0A0G0T0J9_9BACT</name>
<dbReference type="Proteomes" id="UP000034137">
    <property type="component" value="Unassembled WGS sequence"/>
</dbReference>
<feature type="transmembrane region" description="Helical" evidence="1">
    <location>
        <begin position="6"/>
        <end position="26"/>
    </location>
</feature>
<organism evidence="2 3">
    <name type="scientific">Candidatus Falkowbacteria bacterium GW2011_GWF2_39_8</name>
    <dbReference type="NCBI Taxonomy" id="1618642"/>
    <lineage>
        <taxon>Bacteria</taxon>
        <taxon>Candidatus Falkowiibacteriota</taxon>
    </lineage>
</organism>
<dbReference type="AlphaFoldDB" id="A0A0G0T0J9"/>
<comment type="caution">
    <text evidence="2">The sequence shown here is derived from an EMBL/GenBank/DDBJ whole genome shotgun (WGS) entry which is preliminary data.</text>
</comment>
<dbReference type="EMBL" id="LBXO01000062">
    <property type="protein sequence ID" value="KKR31372.1"/>
    <property type="molecule type" value="Genomic_DNA"/>
</dbReference>
<keyword evidence="1" id="KW-0472">Membrane</keyword>
<reference evidence="2 3" key="1">
    <citation type="journal article" date="2015" name="Nature">
        <title>rRNA introns, odd ribosomes, and small enigmatic genomes across a large radiation of phyla.</title>
        <authorList>
            <person name="Brown C.T."/>
            <person name="Hug L.A."/>
            <person name="Thomas B.C."/>
            <person name="Sharon I."/>
            <person name="Castelle C.J."/>
            <person name="Singh A."/>
            <person name="Wilkins M.J."/>
            <person name="Williams K.H."/>
            <person name="Banfield J.F."/>
        </authorList>
    </citation>
    <scope>NUCLEOTIDE SEQUENCE [LARGE SCALE GENOMIC DNA]</scope>
</reference>
<gene>
    <name evidence="2" type="ORF">UT64_C0062G0003</name>
</gene>
<protein>
    <submittedName>
        <fullName evidence="2">Uncharacterized protein</fullName>
    </submittedName>
</protein>
<sequence>MLPSLANAGGYLAMLLPAVVLVIFFGKVTS</sequence>
<evidence type="ECO:0000313" key="3">
    <source>
        <dbReference type="Proteomes" id="UP000034137"/>
    </source>
</evidence>
<keyword evidence="1" id="KW-0812">Transmembrane</keyword>